<dbReference type="FunFam" id="3.40.50.2020:FF:000008">
    <property type="entry name" value="Orotate phosphoribosyltransferase"/>
    <property type="match status" value="1"/>
</dbReference>
<dbReference type="PANTHER" id="PTHR46683:SF1">
    <property type="entry name" value="OROTATE PHOSPHORIBOSYLTRANSFERASE 1-RELATED"/>
    <property type="match status" value="1"/>
</dbReference>
<dbReference type="GO" id="GO:0006207">
    <property type="term" value="P:'de novo' pyrimidine nucleobase biosynthetic process"/>
    <property type="evidence" value="ECO:0007669"/>
    <property type="project" value="TreeGrafter"/>
</dbReference>
<evidence type="ECO:0000256" key="7">
    <source>
        <dbReference type="ARBA" id="ARBA00022679"/>
    </source>
</evidence>
<keyword evidence="9" id="KW-0472">Membrane</keyword>
<dbReference type="InterPro" id="IPR000836">
    <property type="entry name" value="PRTase_dom"/>
</dbReference>
<dbReference type="SUPFAM" id="SSF53271">
    <property type="entry name" value="PRTase-like"/>
    <property type="match status" value="1"/>
</dbReference>
<evidence type="ECO:0000256" key="5">
    <source>
        <dbReference type="ARBA" id="ARBA00011971"/>
    </source>
</evidence>
<evidence type="ECO:0000256" key="4">
    <source>
        <dbReference type="ARBA" id="ARBA00011738"/>
    </source>
</evidence>
<name>A0A381R6J6_9ZZZZ</name>
<dbReference type="Pfam" id="PF00156">
    <property type="entry name" value="Pribosyltran"/>
    <property type="match status" value="1"/>
</dbReference>
<comment type="pathway">
    <text evidence="2">Pyrimidine metabolism; UMP biosynthesis via de novo pathway; UMP from orotate: step 1/2.</text>
</comment>
<organism evidence="11">
    <name type="scientific">marine metagenome</name>
    <dbReference type="NCBI Taxonomy" id="408172"/>
    <lineage>
        <taxon>unclassified sequences</taxon>
        <taxon>metagenomes</taxon>
        <taxon>ecological metagenomes</taxon>
    </lineage>
</organism>
<keyword evidence="9" id="KW-0812">Transmembrane</keyword>
<dbReference type="HAMAP" id="MF_01208">
    <property type="entry name" value="PyrE"/>
    <property type="match status" value="1"/>
</dbReference>
<dbReference type="GO" id="GO:0046132">
    <property type="term" value="P:pyrimidine ribonucleoside biosynthetic process"/>
    <property type="evidence" value="ECO:0007669"/>
    <property type="project" value="TreeGrafter"/>
</dbReference>
<dbReference type="GO" id="GO:0005737">
    <property type="term" value="C:cytoplasm"/>
    <property type="evidence" value="ECO:0007669"/>
    <property type="project" value="TreeGrafter"/>
</dbReference>
<dbReference type="UniPathway" id="UPA00070">
    <property type="reaction ID" value="UER00119"/>
</dbReference>
<evidence type="ECO:0000256" key="1">
    <source>
        <dbReference type="ARBA" id="ARBA00003769"/>
    </source>
</evidence>
<accession>A0A381R6J6</accession>
<comment type="subunit">
    <text evidence="4">Homodimer.</text>
</comment>
<comment type="function">
    <text evidence="1">Catalyzes the transfer of a ribosyl phosphate group from 5-phosphoribose 1-diphosphate to orotate, leading to the formation of orotidine monophosphate (OMP).</text>
</comment>
<dbReference type="PANTHER" id="PTHR46683">
    <property type="entry name" value="OROTATE PHOSPHORIBOSYLTRANSFERASE 1-RELATED"/>
    <property type="match status" value="1"/>
</dbReference>
<dbReference type="EC" id="2.4.2.10" evidence="5"/>
<comment type="similarity">
    <text evidence="3">Belongs to the purine/pyrimidine phosphoribosyltransferase family. PyrE subfamily.</text>
</comment>
<sequence length="221" mass="23843">MTNREQQFLEFAMNSGVLRFGEFTLKSGRVSPYFFNAGLFCTGAMLSQLAGFYAAVLCENEPDDFMLFGPAYKGIVLATATAAALHDQYGRNVPFAYNRKEVKDHGEGGTVVGAELAGRVVIIDDVITAGTAIGESMDIIESAGAQAAAVIVALDREEIVSDQGQSAITQIRERYGLPVHVIARFSALIETLRATPDLKQHLDALEAYRNRYGDPAADANS</sequence>
<dbReference type="InterPro" id="IPR029057">
    <property type="entry name" value="PRTase-like"/>
</dbReference>
<proteinExistence type="inferred from homology"/>
<dbReference type="Gene3D" id="3.40.50.2020">
    <property type="match status" value="1"/>
</dbReference>
<dbReference type="InterPro" id="IPR004467">
    <property type="entry name" value="Or_phspho_trans_dom"/>
</dbReference>
<keyword evidence="7" id="KW-0808">Transferase</keyword>
<gene>
    <name evidence="11" type="ORF">METZ01_LOCUS38047</name>
</gene>
<dbReference type="CDD" id="cd06223">
    <property type="entry name" value="PRTases_typeI"/>
    <property type="match status" value="1"/>
</dbReference>
<dbReference type="GO" id="GO:0044205">
    <property type="term" value="P:'de novo' UMP biosynthetic process"/>
    <property type="evidence" value="ECO:0007669"/>
    <property type="project" value="UniProtKB-UniPathway"/>
</dbReference>
<feature type="transmembrane region" description="Helical" evidence="9">
    <location>
        <begin position="33"/>
        <end position="56"/>
    </location>
</feature>
<evidence type="ECO:0000256" key="9">
    <source>
        <dbReference type="SAM" id="Phobius"/>
    </source>
</evidence>
<keyword evidence="9" id="KW-1133">Transmembrane helix</keyword>
<dbReference type="GO" id="GO:0004588">
    <property type="term" value="F:orotate phosphoribosyltransferase activity"/>
    <property type="evidence" value="ECO:0007669"/>
    <property type="project" value="UniProtKB-EC"/>
</dbReference>
<evidence type="ECO:0000313" key="11">
    <source>
        <dbReference type="EMBL" id="SUZ85193.1"/>
    </source>
</evidence>
<reference evidence="11" key="1">
    <citation type="submission" date="2018-05" db="EMBL/GenBank/DDBJ databases">
        <authorList>
            <person name="Lanie J.A."/>
            <person name="Ng W.-L."/>
            <person name="Kazmierczak K.M."/>
            <person name="Andrzejewski T.M."/>
            <person name="Davidsen T.M."/>
            <person name="Wayne K.J."/>
            <person name="Tettelin H."/>
            <person name="Glass J.I."/>
            <person name="Rusch D."/>
            <person name="Podicherti R."/>
            <person name="Tsui H.-C.T."/>
            <person name="Winkler M.E."/>
        </authorList>
    </citation>
    <scope>NUCLEOTIDE SEQUENCE</scope>
</reference>
<dbReference type="EMBL" id="UINC01001625">
    <property type="protein sequence ID" value="SUZ85193.1"/>
    <property type="molecule type" value="Genomic_DNA"/>
</dbReference>
<dbReference type="InterPro" id="IPR023031">
    <property type="entry name" value="OPRT"/>
</dbReference>
<keyword evidence="6" id="KW-0328">Glycosyltransferase</keyword>
<evidence type="ECO:0000256" key="6">
    <source>
        <dbReference type="ARBA" id="ARBA00022676"/>
    </source>
</evidence>
<dbReference type="AlphaFoldDB" id="A0A381R6J6"/>
<evidence type="ECO:0000256" key="3">
    <source>
        <dbReference type="ARBA" id="ARBA00006340"/>
    </source>
</evidence>
<evidence type="ECO:0000256" key="8">
    <source>
        <dbReference type="ARBA" id="ARBA00022975"/>
    </source>
</evidence>
<evidence type="ECO:0000256" key="2">
    <source>
        <dbReference type="ARBA" id="ARBA00004889"/>
    </source>
</evidence>
<keyword evidence="8" id="KW-0665">Pyrimidine biosynthesis</keyword>
<dbReference type="NCBIfam" id="TIGR00336">
    <property type="entry name" value="pyrE"/>
    <property type="match status" value="1"/>
</dbReference>
<feature type="domain" description="Phosphoribosyltransferase" evidence="10">
    <location>
        <begin position="63"/>
        <end position="157"/>
    </location>
</feature>
<protein>
    <recommendedName>
        <fullName evidence="5">orotate phosphoribosyltransferase</fullName>
        <ecNumber evidence="5">2.4.2.10</ecNumber>
    </recommendedName>
</protein>
<evidence type="ECO:0000259" key="10">
    <source>
        <dbReference type="Pfam" id="PF00156"/>
    </source>
</evidence>